<gene>
    <name evidence="3" type="ORF">BDV96DRAFT_356930</name>
</gene>
<name>A0A6A5YF70_9PLEO</name>
<feature type="region of interest" description="Disordered" evidence="1">
    <location>
        <begin position="516"/>
        <end position="557"/>
    </location>
</feature>
<dbReference type="Pfam" id="PF14269">
    <property type="entry name" value="Arylsulfotran_2"/>
    <property type="match status" value="1"/>
</dbReference>
<dbReference type="EMBL" id="ML977372">
    <property type="protein sequence ID" value="KAF2105776.1"/>
    <property type="molecule type" value="Genomic_DNA"/>
</dbReference>
<evidence type="ECO:0000256" key="2">
    <source>
        <dbReference type="SAM" id="SignalP"/>
    </source>
</evidence>
<evidence type="ECO:0000313" key="3">
    <source>
        <dbReference type="EMBL" id="KAF2105776.1"/>
    </source>
</evidence>
<keyword evidence="2" id="KW-0732">Signal</keyword>
<reference evidence="3" key="1">
    <citation type="journal article" date="2020" name="Stud. Mycol.">
        <title>101 Dothideomycetes genomes: a test case for predicting lifestyles and emergence of pathogens.</title>
        <authorList>
            <person name="Haridas S."/>
            <person name="Albert R."/>
            <person name="Binder M."/>
            <person name="Bloem J."/>
            <person name="Labutti K."/>
            <person name="Salamov A."/>
            <person name="Andreopoulos B."/>
            <person name="Baker S."/>
            <person name="Barry K."/>
            <person name="Bills G."/>
            <person name="Bluhm B."/>
            <person name="Cannon C."/>
            <person name="Castanera R."/>
            <person name="Culley D."/>
            <person name="Daum C."/>
            <person name="Ezra D."/>
            <person name="Gonzalez J."/>
            <person name="Henrissat B."/>
            <person name="Kuo A."/>
            <person name="Liang C."/>
            <person name="Lipzen A."/>
            <person name="Lutzoni F."/>
            <person name="Magnuson J."/>
            <person name="Mondo S."/>
            <person name="Nolan M."/>
            <person name="Ohm R."/>
            <person name="Pangilinan J."/>
            <person name="Park H.-J."/>
            <person name="Ramirez L."/>
            <person name="Alfaro M."/>
            <person name="Sun H."/>
            <person name="Tritt A."/>
            <person name="Yoshinaga Y."/>
            <person name="Zwiers L.-H."/>
            <person name="Turgeon B."/>
            <person name="Goodwin S."/>
            <person name="Spatafora J."/>
            <person name="Crous P."/>
            <person name="Grigoriev I."/>
        </authorList>
    </citation>
    <scope>NUCLEOTIDE SEQUENCE</scope>
    <source>
        <strain evidence="3">CBS 627.86</strain>
    </source>
</reference>
<feature type="chain" id="PRO_5025653166" evidence="2">
    <location>
        <begin position="23"/>
        <end position="586"/>
    </location>
</feature>
<accession>A0A6A5YF70</accession>
<evidence type="ECO:0000313" key="4">
    <source>
        <dbReference type="Proteomes" id="UP000799770"/>
    </source>
</evidence>
<dbReference type="InterPro" id="IPR039535">
    <property type="entry name" value="ASST-like"/>
</dbReference>
<organism evidence="3 4">
    <name type="scientific">Lophiotrema nucula</name>
    <dbReference type="NCBI Taxonomy" id="690887"/>
    <lineage>
        <taxon>Eukaryota</taxon>
        <taxon>Fungi</taxon>
        <taxon>Dikarya</taxon>
        <taxon>Ascomycota</taxon>
        <taxon>Pezizomycotina</taxon>
        <taxon>Dothideomycetes</taxon>
        <taxon>Pleosporomycetidae</taxon>
        <taxon>Pleosporales</taxon>
        <taxon>Lophiotremataceae</taxon>
        <taxon>Lophiotrema</taxon>
    </lineage>
</organism>
<keyword evidence="4" id="KW-1185">Reference proteome</keyword>
<dbReference type="OrthoDB" id="5427350at2759"/>
<protein>
    <submittedName>
        <fullName evidence="3">ASST-domain-containing protein</fullName>
    </submittedName>
</protein>
<proteinExistence type="predicted"/>
<dbReference type="PANTHER" id="PTHR35340:SF5">
    <property type="entry name" value="ASST-DOMAIN-CONTAINING PROTEIN"/>
    <property type="match status" value="1"/>
</dbReference>
<dbReference type="InterPro" id="IPR053143">
    <property type="entry name" value="Arylsulfate_ST"/>
</dbReference>
<dbReference type="Proteomes" id="UP000799770">
    <property type="component" value="Unassembled WGS sequence"/>
</dbReference>
<dbReference type="AlphaFoldDB" id="A0A6A5YF70"/>
<evidence type="ECO:0000256" key="1">
    <source>
        <dbReference type="SAM" id="MobiDB-lite"/>
    </source>
</evidence>
<sequence length="586" mass="64081">MGRRTFRTLVASLFAALPLAQCDSVSYDYDTYAEGDPAGAPYQTYLSNTDLKPLELQINSNQSGLASGYVFIGVNGEPTSTQNWPAIYDMSEERMGTLVWTGEYIEPFDFRAQTYKGQPVLTLFTGELLNGYGHGSYYILNQSYVEIGHFSPVGFENLGDLHEFSITADDTALVPIYHAVQADLTELGGASDAWIFECTFQEINIQTNKLLFEWNATTHVGFNESYNTIEDVGTEAAPFDYFHINSIEKDVNGDYLVSGRVMDCVYKISGDDGHIIWRLGGKQSDFQLDANVSFAFQHDARWVDDEQTRLTIFDNGPTDSVDYSRGLLLSVDQNAKTVSLIQDFYNGAKTFGQFEGSLQAINRTDPNTNFMLGYGSQPFFAEFKSNGDILLDAQFGKTNEVNGYRAYKLPWQGKPLTKPDIHFDSDRNQAYFSWNGATDVEDWVVYTANSTNTTSWMNVTSARRTGFETTIDLSDVELGTYVRGQAVNASGGGLGWTRASDGNQLYDAPDDVETISTTSMTSSSTSSSSSSTSTPITTSSTPIATSVTGTAPAPASSTTGAAVKLAHEVRGQVYVAAVVIVGGLIV</sequence>
<dbReference type="PANTHER" id="PTHR35340">
    <property type="entry name" value="PQQ ENZYME REPEAT PROTEIN-RELATED"/>
    <property type="match status" value="1"/>
</dbReference>
<feature type="signal peptide" evidence="2">
    <location>
        <begin position="1"/>
        <end position="22"/>
    </location>
</feature>